<comment type="caution">
    <text evidence="1">The sequence shown here is derived from an EMBL/GenBank/DDBJ whole genome shotgun (WGS) entry which is preliminary data.</text>
</comment>
<dbReference type="AlphaFoldDB" id="A0A401FI72"/>
<proteinExistence type="predicted"/>
<dbReference type="Proteomes" id="UP000286974">
    <property type="component" value="Unassembled WGS sequence"/>
</dbReference>
<dbReference type="RefSeq" id="WP_225417452.1">
    <property type="nucleotide sequence ID" value="NZ_BEXA01000001.1"/>
</dbReference>
<organism evidence="1 2">
    <name type="scientific">Lentilactobacillus kosonis</name>
    <dbReference type="NCBI Taxonomy" id="2810561"/>
    <lineage>
        <taxon>Bacteria</taxon>
        <taxon>Bacillati</taxon>
        <taxon>Bacillota</taxon>
        <taxon>Bacilli</taxon>
        <taxon>Lactobacillales</taxon>
        <taxon>Lactobacillaceae</taxon>
        <taxon>Lentilactobacillus</taxon>
    </lineage>
</organism>
<gene>
    <name evidence="1" type="ORF">NBRC111893_205</name>
</gene>
<evidence type="ECO:0000313" key="2">
    <source>
        <dbReference type="Proteomes" id="UP000286974"/>
    </source>
</evidence>
<reference evidence="1 2" key="1">
    <citation type="submission" date="2017-11" db="EMBL/GenBank/DDBJ databases">
        <title>Draft Genome Sequence of Lactobacillus curieae NBRC 111893 isolated from Koso, a Japanese sugar-Vegetable Fermented Beverage.</title>
        <authorList>
            <person name="Chiou T.Y."/>
            <person name="Oshima K."/>
            <person name="Suda W."/>
            <person name="Hattori M."/>
            <person name="Takahashi T."/>
        </authorList>
    </citation>
    <scope>NUCLEOTIDE SEQUENCE [LARGE SCALE GENOMIC DNA]</scope>
    <source>
        <strain evidence="1 2">NBRC111893</strain>
    </source>
</reference>
<name>A0A401FI72_9LACO</name>
<keyword evidence="2" id="KW-1185">Reference proteome</keyword>
<sequence length="131" mass="15246">MQEDVIKQIIRIKEDNPVGGGKTLEETRQLTKNYFSALFKYVKANHEEVKLLLINSNRITVLRDMTKLNPEFYNHWRPIVIQIRGIAPEHSYAALVGVMINFYFDFEANDFETDPDKIAGVLSDIVIRYLQ</sequence>
<protein>
    <submittedName>
        <fullName evidence="1">Uncharacterized protein</fullName>
    </submittedName>
</protein>
<accession>A0A401FI72</accession>
<dbReference type="EMBL" id="BEXA01000001">
    <property type="protein sequence ID" value="GAY72059.1"/>
    <property type="molecule type" value="Genomic_DNA"/>
</dbReference>
<evidence type="ECO:0000313" key="1">
    <source>
        <dbReference type="EMBL" id="GAY72059.1"/>
    </source>
</evidence>